<dbReference type="Pfam" id="PF00505">
    <property type="entry name" value="HMG_box"/>
    <property type="match status" value="2"/>
</dbReference>
<feature type="DNA-binding region" description="HMG box" evidence="1">
    <location>
        <begin position="177"/>
        <end position="245"/>
    </location>
</feature>
<dbReference type="SUPFAM" id="SSF47095">
    <property type="entry name" value="HMG-box"/>
    <property type="match status" value="2"/>
</dbReference>
<keyword evidence="5" id="KW-1185">Reference proteome</keyword>
<dbReference type="PROSITE" id="PS50118">
    <property type="entry name" value="HMG_BOX_2"/>
    <property type="match status" value="1"/>
</dbReference>
<name>A0AAW1QN81_9CHLO</name>
<comment type="caution">
    <text evidence="4">The sequence shown here is derived from an EMBL/GenBank/DDBJ whole genome shotgun (WGS) entry which is preliminary data.</text>
</comment>
<dbReference type="SMART" id="SM00398">
    <property type="entry name" value="HMG"/>
    <property type="match status" value="2"/>
</dbReference>
<dbReference type="EMBL" id="JALJOS010000029">
    <property type="protein sequence ID" value="KAK9822956.1"/>
    <property type="molecule type" value="Genomic_DNA"/>
</dbReference>
<evidence type="ECO:0000256" key="1">
    <source>
        <dbReference type="PROSITE-ProRule" id="PRU00267"/>
    </source>
</evidence>
<feature type="compositionally biased region" description="Polar residues" evidence="2">
    <location>
        <begin position="337"/>
        <end position="351"/>
    </location>
</feature>
<dbReference type="InterPro" id="IPR009071">
    <property type="entry name" value="HMG_box_dom"/>
</dbReference>
<feature type="region of interest" description="Disordered" evidence="2">
    <location>
        <begin position="233"/>
        <end position="317"/>
    </location>
</feature>
<evidence type="ECO:0000313" key="4">
    <source>
        <dbReference type="EMBL" id="KAK9822956.1"/>
    </source>
</evidence>
<dbReference type="CDD" id="cd00084">
    <property type="entry name" value="HMG-box_SF"/>
    <property type="match status" value="1"/>
</dbReference>
<evidence type="ECO:0000259" key="3">
    <source>
        <dbReference type="PROSITE" id="PS50118"/>
    </source>
</evidence>
<dbReference type="InterPro" id="IPR036910">
    <property type="entry name" value="HMG_box_dom_sf"/>
</dbReference>
<dbReference type="GO" id="GO:0003677">
    <property type="term" value="F:DNA binding"/>
    <property type="evidence" value="ECO:0007669"/>
    <property type="project" value="UniProtKB-UniRule"/>
</dbReference>
<protein>
    <recommendedName>
        <fullName evidence="3">HMG box domain-containing protein</fullName>
    </recommendedName>
</protein>
<evidence type="ECO:0000256" key="2">
    <source>
        <dbReference type="SAM" id="MobiDB-lite"/>
    </source>
</evidence>
<proteinExistence type="predicted"/>
<gene>
    <name evidence="4" type="ORF">WJX74_008688</name>
</gene>
<accession>A0AAW1QN81</accession>
<dbReference type="GO" id="GO:0005634">
    <property type="term" value="C:nucleus"/>
    <property type="evidence" value="ECO:0007669"/>
    <property type="project" value="UniProtKB-UniRule"/>
</dbReference>
<feature type="domain" description="HMG box" evidence="3">
    <location>
        <begin position="177"/>
        <end position="245"/>
    </location>
</feature>
<reference evidence="4 5" key="1">
    <citation type="journal article" date="2024" name="Nat. Commun.">
        <title>Phylogenomics reveals the evolutionary origins of lichenization in chlorophyte algae.</title>
        <authorList>
            <person name="Puginier C."/>
            <person name="Libourel C."/>
            <person name="Otte J."/>
            <person name="Skaloud P."/>
            <person name="Haon M."/>
            <person name="Grisel S."/>
            <person name="Petersen M."/>
            <person name="Berrin J.G."/>
            <person name="Delaux P.M."/>
            <person name="Dal Grande F."/>
            <person name="Keller J."/>
        </authorList>
    </citation>
    <scope>NUCLEOTIDE SEQUENCE [LARGE SCALE GENOMIC DNA]</scope>
    <source>
        <strain evidence="4 5">SAG 2145</strain>
    </source>
</reference>
<keyword evidence="1" id="KW-0539">Nucleus</keyword>
<dbReference type="Proteomes" id="UP001438707">
    <property type="component" value="Unassembled WGS sequence"/>
</dbReference>
<dbReference type="AlphaFoldDB" id="A0AAW1QN81"/>
<dbReference type="Gene3D" id="1.10.30.10">
    <property type="entry name" value="High mobility group box domain"/>
    <property type="match status" value="2"/>
</dbReference>
<feature type="region of interest" description="Disordered" evidence="2">
    <location>
        <begin position="1"/>
        <end position="38"/>
    </location>
</feature>
<sequence>MQRLYTAPPAGSPVRGSQQGAVHKPVGREYSGSASGALKQSRPLQSLLGLSYKGSSEANVKAEACAVRNRDTSGNPAAGVSAKAARPTQITPAKSMGAREMMAFKRFVDTRLETVWDNHPDLKREQAHKLLEDMWMSLTAKEKKPFRRPAASQEEPLLQAQIAQTAELAKQTTARFEPKARTAREIFLQARHDDFEAENPEASAADIRRLLAAAWKAIGAVEREPYKMQRKEEQAALKALRPDEAIDKDKTLHGGADRSLSAPIATSNKQSDDCSQPAAIKQAAPDNRLPHQKSAATPARHTEQHIPAPAEADGDESGLVSAASLFPARNSEVWGSRPSSRPRMTNQLQSLQDDDDVVRPRFQQAQVADQAAMPFEAFYAEPENMVFAALEKLEMMGFAASRGQSIPRGEFISRFVQGSAGSGKTALGGHLLPAMRNKVITARAMQPTRLPRMQCSASLLAEDVVVSHINFKGSWASSDRISTNICGES</sequence>
<feature type="compositionally biased region" description="Basic and acidic residues" evidence="2">
    <location>
        <begin position="233"/>
        <end position="256"/>
    </location>
</feature>
<evidence type="ECO:0000313" key="5">
    <source>
        <dbReference type="Proteomes" id="UP001438707"/>
    </source>
</evidence>
<keyword evidence="1" id="KW-0238">DNA-binding</keyword>
<feature type="region of interest" description="Disordered" evidence="2">
    <location>
        <begin position="330"/>
        <end position="353"/>
    </location>
</feature>
<organism evidence="4 5">
    <name type="scientific">Apatococcus lobatus</name>
    <dbReference type="NCBI Taxonomy" id="904363"/>
    <lineage>
        <taxon>Eukaryota</taxon>
        <taxon>Viridiplantae</taxon>
        <taxon>Chlorophyta</taxon>
        <taxon>core chlorophytes</taxon>
        <taxon>Trebouxiophyceae</taxon>
        <taxon>Chlorellales</taxon>
        <taxon>Chlorellaceae</taxon>
        <taxon>Apatococcus</taxon>
    </lineage>
</organism>